<dbReference type="InterPro" id="IPR017853">
    <property type="entry name" value="GH"/>
</dbReference>
<dbReference type="SUPFAM" id="SSF49265">
    <property type="entry name" value="Fibronectin type III"/>
    <property type="match status" value="2"/>
</dbReference>
<dbReference type="Gene3D" id="3.20.20.80">
    <property type="entry name" value="Glycosidases"/>
    <property type="match status" value="1"/>
</dbReference>
<comment type="caution">
    <text evidence="3">The sequence shown here is derived from an EMBL/GenBank/DDBJ whole genome shotgun (WGS) entry which is preliminary data.</text>
</comment>
<dbReference type="SMART" id="SM00060">
    <property type="entry name" value="FN3"/>
    <property type="match status" value="2"/>
</dbReference>
<accession>A0A430J8J8</accession>
<proteinExistence type="predicted"/>
<name>A0A430J8J8_9BACL</name>
<dbReference type="SUPFAM" id="SSF51445">
    <property type="entry name" value="(Trans)glycosidases"/>
    <property type="match status" value="1"/>
</dbReference>
<dbReference type="SUPFAM" id="SSF49899">
    <property type="entry name" value="Concanavalin A-like lectins/glucanases"/>
    <property type="match status" value="1"/>
</dbReference>
<dbReference type="Pfam" id="PF00041">
    <property type="entry name" value="fn3"/>
    <property type="match status" value="2"/>
</dbReference>
<feature type="domain" description="Fibronectin type-III" evidence="2">
    <location>
        <begin position="1280"/>
        <end position="1367"/>
    </location>
</feature>
<dbReference type="InterPro" id="IPR050964">
    <property type="entry name" value="Striated_Muscle_Regulatory"/>
</dbReference>
<dbReference type="Gene3D" id="2.60.120.560">
    <property type="entry name" value="Exo-inulinase, domain 1"/>
    <property type="match status" value="3"/>
</dbReference>
<dbReference type="Pfam" id="PF06439">
    <property type="entry name" value="3keto-disac_hyd"/>
    <property type="match status" value="1"/>
</dbReference>
<evidence type="ECO:0000259" key="2">
    <source>
        <dbReference type="PROSITE" id="PS50853"/>
    </source>
</evidence>
<dbReference type="GO" id="GO:0016787">
    <property type="term" value="F:hydrolase activity"/>
    <property type="evidence" value="ECO:0007669"/>
    <property type="project" value="InterPro"/>
</dbReference>
<dbReference type="Gene3D" id="2.60.40.10">
    <property type="entry name" value="Immunoglobulins"/>
    <property type="match status" value="2"/>
</dbReference>
<dbReference type="InterPro" id="IPR013320">
    <property type="entry name" value="ConA-like_dom_sf"/>
</dbReference>
<organism evidence="3 4">
    <name type="scientific">Paenibacillus whitsoniae</name>
    <dbReference type="NCBI Taxonomy" id="2496558"/>
    <lineage>
        <taxon>Bacteria</taxon>
        <taxon>Bacillati</taxon>
        <taxon>Bacillota</taxon>
        <taxon>Bacilli</taxon>
        <taxon>Bacillales</taxon>
        <taxon>Paenibacillaceae</taxon>
        <taxon>Paenibacillus</taxon>
    </lineage>
</organism>
<sequence length="1544" mass="167223">MGIDQSVQEDCKMRKGTITKASVTLVMALLLQIVGAAGMAGPTANAASIVADSTWKAIDTTLAVAPGSALDLSYLNQTPAGTKGFVKIDADGDYYFTDEPNKKVKFFGTNLNGSYGTDPTREEMVIIADRLAAMGYNAVRFHDNDDNVDWAVGLMVKPTSTTVTLNPVKLDNFEYFVSLLKDRGIYIDLDLLAYADYSSVPSLSAYGSFAAKYMATLFPDGKAIWRSFAQQWLTHVNPYTGLALKDDPILMGLSPMNETMLYNANFSNENVNAWLKADFNTFLAGKARPPITTFPNLFWTAPASIRDDLAEYFTEKTLSSHNEMKNFLKDVIGVKAPIGGINYINDALANYWRTQTDVHETHLYNGLVDGRGATFSFTPASHPRYSMIFAPESAANYVPQSGGTVFKNYIPGLALGQLYKKPFALTEYNQEFPTKGRDDLGLMVAATGAFNGWDMLNRFQYVSRVKEATQQSATLGGFTSFDTLTDTLVTMSEYQSTLLFRKGHITASEPKFVIVRDQTSVKTHAASTENEDLEINRMYIPHLFKMVTVYADKPGEPYAIYKITPELTPEQIASGNLPAQNKISITNSMTLKQVAETFINAIDDVNLKNNMLSNLNQNKLVSDTGELIFDLNLNTYLINTPYAIGAVGTLNNNLFELGPVSLKASVDKGTVSAATLDDKTLDKSERMLVIYTTDAAATGEDTIQDPTDANKRTYVRGKLPTLAKRETMEFHLKTTLIPAAYKAYKLATNGVRLQEIPVTVNGQELSVTLETDKGFAFELVYNPLYTNDFESGAADWTSVKGNFALQTESSGNHVYQSTKSSTAVVEQTVGTDYFVESDVRIVSHKDTVGLLARYVNPDQYYSFTYDALFGKAVIEKRINGTSVVLQTATGVTLPLDVMNKLRFEVVGSNLYGYINGQLVVTATDNSIASGSAGILTKDLELPAGFPWGTATQQWIAALGSAVKSEINATPGSNGAFLIELTEFLKRVKGPVSYDNFLVAYHDITPPSVPSNVTATALSSYEMSLSWTPSTDNDSVAGYSIYRDGQQIATINGVTTSYKDTGLSLGTTYHYTVKATDPANNVSAASEEVAATTKSTLLEDNFESGSASMWSVVSGWGTFGVVDDGGTKAYLSDNAGKGATKSVAGLSSWTNYRVEAKGKMDNPSGRIGLVARFVDYNNYYSMTYENYTQKVYISKLVNGTTVDLAISGPITPLTAGAYHSFGFTVSGNILQAYVDGQLVAMSTDSSFPAGKVGVYTHLSKAYFDDIVVNPLPNPDVTAPTAPTGLTADALSSAEVALSWAQASDDTGVTGYTIYRDGQSVGTVTGAVYTFKDTGLNVATTYHYTVKAKDAANNLSEASSEAVVTTKSTLLEDNFESGSVSGWSVVSGWGTFSVVSDVYGSKAYLSNNADKGGVKSVAGSPSWTNYNVEAKGKMETTSGRMGLVARYVDYNNYYSMTYDNYNKKVYISKLQNGVQSDLAISAAIPPLAAGTYHTLRFTVNGNTLQAYIDGQLILTATDNTFTAGKIGVYTHLSKVYFDDVVVNAAP</sequence>
<gene>
    <name evidence="3" type="ORF">EJQ19_22990</name>
</gene>
<evidence type="ECO:0000256" key="1">
    <source>
        <dbReference type="ARBA" id="ARBA00022737"/>
    </source>
</evidence>
<protein>
    <recommendedName>
        <fullName evidence="2">Fibronectin type-III domain-containing protein</fullName>
    </recommendedName>
</protein>
<dbReference type="PROSITE" id="PS50853">
    <property type="entry name" value="FN3"/>
    <property type="match status" value="2"/>
</dbReference>
<evidence type="ECO:0000313" key="4">
    <source>
        <dbReference type="Proteomes" id="UP000276128"/>
    </source>
</evidence>
<dbReference type="InterPro" id="IPR010496">
    <property type="entry name" value="AL/BT2_dom"/>
</dbReference>
<dbReference type="InterPro" id="IPR036116">
    <property type="entry name" value="FN3_sf"/>
</dbReference>
<dbReference type="PANTHER" id="PTHR13817:SF73">
    <property type="entry name" value="FIBRONECTIN TYPE-III DOMAIN-CONTAINING PROTEIN"/>
    <property type="match status" value="1"/>
</dbReference>
<dbReference type="OrthoDB" id="9801493at2"/>
<keyword evidence="4" id="KW-1185">Reference proteome</keyword>
<dbReference type="InterPro" id="IPR013783">
    <property type="entry name" value="Ig-like_fold"/>
</dbReference>
<dbReference type="InterPro" id="IPR003961">
    <property type="entry name" value="FN3_dom"/>
</dbReference>
<evidence type="ECO:0000313" key="3">
    <source>
        <dbReference type="EMBL" id="RTE06453.1"/>
    </source>
</evidence>
<reference evidence="3 4" key="1">
    <citation type="submission" date="2018-12" db="EMBL/GenBank/DDBJ databases">
        <title>Bacillus ochoae sp. nov., Paenibacillus whitsoniae sp. nov., Paenibacillus spiritus sp. nov. Isolated from the Mars Exploration Rover during spacecraft assembly.</title>
        <authorList>
            <person name="Seuylemezian A."/>
            <person name="Vaishampayan P."/>
        </authorList>
    </citation>
    <scope>NUCLEOTIDE SEQUENCE [LARGE SCALE GENOMIC DNA]</scope>
    <source>
        <strain evidence="3 4">MER 54</strain>
    </source>
</reference>
<dbReference type="EMBL" id="RXHU01000074">
    <property type="protein sequence ID" value="RTE06453.1"/>
    <property type="molecule type" value="Genomic_DNA"/>
</dbReference>
<dbReference type="CDD" id="cd00063">
    <property type="entry name" value="FN3"/>
    <property type="match status" value="2"/>
</dbReference>
<feature type="domain" description="Fibronectin type-III" evidence="2">
    <location>
        <begin position="1008"/>
        <end position="1095"/>
    </location>
</feature>
<dbReference type="PANTHER" id="PTHR13817">
    <property type="entry name" value="TITIN"/>
    <property type="match status" value="1"/>
</dbReference>
<dbReference type="Proteomes" id="UP000276128">
    <property type="component" value="Unassembled WGS sequence"/>
</dbReference>
<keyword evidence="1" id="KW-0677">Repeat</keyword>